<dbReference type="EMBL" id="JANBVN010000025">
    <property type="protein sequence ID" value="KAJ9161243.1"/>
    <property type="molecule type" value="Genomic_DNA"/>
</dbReference>
<feature type="compositionally biased region" description="Basic residues" evidence="1">
    <location>
        <begin position="175"/>
        <end position="187"/>
    </location>
</feature>
<feature type="domain" description="PH" evidence="4">
    <location>
        <begin position="1476"/>
        <end position="1623"/>
    </location>
</feature>
<feature type="compositionally biased region" description="Basic residues" evidence="1">
    <location>
        <begin position="452"/>
        <end position="463"/>
    </location>
</feature>
<feature type="compositionally biased region" description="Pro residues" evidence="1">
    <location>
        <begin position="1"/>
        <end position="11"/>
    </location>
</feature>
<evidence type="ECO:0000259" key="4">
    <source>
        <dbReference type="Pfam" id="PF24345"/>
    </source>
</evidence>
<feature type="compositionally biased region" description="Basic and acidic residues" evidence="1">
    <location>
        <begin position="634"/>
        <end position="657"/>
    </location>
</feature>
<organism evidence="5 6">
    <name type="scientific">Coniochaeta hoffmannii</name>
    <dbReference type="NCBI Taxonomy" id="91930"/>
    <lineage>
        <taxon>Eukaryota</taxon>
        <taxon>Fungi</taxon>
        <taxon>Dikarya</taxon>
        <taxon>Ascomycota</taxon>
        <taxon>Pezizomycotina</taxon>
        <taxon>Sordariomycetes</taxon>
        <taxon>Sordariomycetidae</taxon>
        <taxon>Coniochaetales</taxon>
        <taxon>Coniochaetaceae</taxon>
        <taxon>Coniochaeta</taxon>
    </lineage>
</organism>
<gene>
    <name evidence="5" type="ORF">NKR19_g2508</name>
</gene>
<feature type="compositionally biased region" description="Basic residues" evidence="1">
    <location>
        <begin position="658"/>
        <end position="673"/>
    </location>
</feature>
<reference evidence="5" key="1">
    <citation type="submission" date="2022-07" db="EMBL/GenBank/DDBJ databases">
        <title>Fungi with potential for degradation of polypropylene.</title>
        <authorList>
            <person name="Gostincar C."/>
        </authorList>
    </citation>
    <scope>NUCLEOTIDE SEQUENCE</scope>
    <source>
        <strain evidence="5">EXF-13287</strain>
    </source>
</reference>
<dbReference type="Pfam" id="PF24345">
    <property type="entry name" value="PH_24"/>
    <property type="match status" value="1"/>
</dbReference>
<feature type="region of interest" description="Disordered" evidence="1">
    <location>
        <begin position="1"/>
        <end position="94"/>
    </location>
</feature>
<feature type="region of interest" description="Disordered" evidence="1">
    <location>
        <begin position="148"/>
        <end position="511"/>
    </location>
</feature>
<feature type="compositionally biased region" description="Basic and acidic residues" evidence="1">
    <location>
        <begin position="602"/>
        <end position="622"/>
    </location>
</feature>
<feature type="compositionally biased region" description="Low complexity" evidence="1">
    <location>
        <begin position="1454"/>
        <end position="1468"/>
    </location>
</feature>
<name>A0AA38SIK6_9PEZI</name>
<dbReference type="InterPro" id="IPR056223">
    <property type="entry name" value="PH_24"/>
</dbReference>
<feature type="compositionally biased region" description="Acidic residues" evidence="1">
    <location>
        <begin position="1413"/>
        <end position="1432"/>
    </location>
</feature>
<evidence type="ECO:0000313" key="5">
    <source>
        <dbReference type="EMBL" id="KAJ9161243.1"/>
    </source>
</evidence>
<feature type="compositionally biased region" description="Basic residues" evidence="1">
    <location>
        <begin position="244"/>
        <end position="258"/>
    </location>
</feature>
<feature type="region of interest" description="Disordered" evidence="1">
    <location>
        <begin position="1242"/>
        <end position="1475"/>
    </location>
</feature>
<feature type="compositionally biased region" description="Low complexity" evidence="1">
    <location>
        <begin position="748"/>
        <end position="757"/>
    </location>
</feature>
<feature type="compositionally biased region" description="Basic and acidic residues" evidence="1">
    <location>
        <begin position="283"/>
        <end position="296"/>
    </location>
</feature>
<feature type="domain" description="PH" evidence="3">
    <location>
        <begin position="1088"/>
        <end position="1229"/>
    </location>
</feature>
<evidence type="ECO:0000313" key="6">
    <source>
        <dbReference type="Proteomes" id="UP001174691"/>
    </source>
</evidence>
<keyword evidence="6" id="KW-1185">Reference proteome</keyword>
<accession>A0AA38SIK6</accession>
<feature type="domain" description="DBL homology" evidence="2">
    <location>
        <begin position="875"/>
        <end position="1075"/>
    </location>
</feature>
<dbReference type="Pfam" id="PF24340">
    <property type="entry name" value="DH_2"/>
    <property type="match status" value="1"/>
</dbReference>
<dbReference type="InterPro" id="IPR056222">
    <property type="entry name" value="PH_23"/>
</dbReference>
<dbReference type="InterPro" id="IPR056416">
    <property type="entry name" value="DH_2_fung"/>
</dbReference>
<dbReference type="Proteomes" id="UP001174691">
    <property type="component" value="Unassembled WGS sequence"/>
</dbReference>
<feature type="compositionally biased region" description="Basic and acidic residues" evidence="1">
    <location>
        <begin position="1330"/>
        <end position="1342"/>
    </location>
</feature>
<feature type="compositionally biased region" description="Polar residues" evidence="1">
    <location>
        <begin position="810"/>
        <end position="828"/>
    </location>
</feature>
<feature type="compositionally biased region" description="Low complexity" evidence="1">
    <location>
        <begin position="796"/>
        <end position="809"/>
    </location>
</feature>
<sequence length="1904" mass="206959">MPPPKPPPEQPTPANAPRKASASKPSTPNNRKASANASATPKSAPAAAAAGAGAALAAKKKPAEPPSLLTDFLLGRPSPQRVRAQSQTRRKSVALDAAGVREELRQEMRAAAVRKLQQPGGVKDRVKHWQKANAAAMRTGLAMKPEVVEDAASEPPEILVQVDAESVTEEDRVRIKMRQKPGRRRSSKTPAAAADKEVAAEAEGDNAGKVGKKPDVEIHQEPPSASKPRPLPKKRIVSDEHWMKQRQGKKSPPRKASPKAKAESKPAPLPKDFLARTAQNPTIHDKIKDWTQRVEIPDSPPPTKVRKYKTKGGDSITIEEEGSVGSGSTSRPSRTSEPADDGIRVTPVEPRKPKQENDDGIRIKPTRVKEVKEPPDDGIRVKPAKQSLADDGIRKCPVTDAEVDDITVRSSSSRDRPQARGARLPSRRRGISPDDTADVTEQREADVETPTKKRGTVRRRPKRSVSPPTATQTQPEESTEAASLASKLDDESDLGTSQVMSDLPSIAPGSKSLADIPVGFSAFSELDLPLGADARNSIKRPKTQRNSSLKAVPNVLKSLVSEGKKIISHDKVVEPPPRTGINKPPSIENWLNTTVDPFVDEDLPKKTSVEKEWVKETRRRSSSEAAPEPANRPRSTERREDQEHADPTKTVDDDPTPKKSKTHSGSGLKRKGATRSTSSPLRPGQRKPFKEQLKEAFRGESGGHKLIPPVYPSYEARHVEDSEPSDSERYEPRRNSGGSAGRSPSPEPTSTVESDSSIGPLPKDSGFPRRKPPTNGFHELSTIVSEASHSTHESDTVSTVSQSTITQSTALTKSTDISRTASHKSNSGLKRRLTKHSDLVSVLSLPDNGHLQPPTRARSIRAGGRLVRKTSKILDNTPIEDLLEEFVDDEQYYQRELKTLVDGVVPVLLKQVVNGDGHSRDLFGSSTPLAERAMSKAVVEMGISLEKLRNFHRQVPMSDVQRLLAWLESVHPVYDRYLDVWRLGFQDLVVNLAPAAGKSAEEDSLVNALPRNEDGDALDQHGEPVDVAHLLKRPLIRIKWMAKLIRGAYKIQPTPELGELLSKYEQLQDKARRRHREETARKTDEDANNTDVTRTRDLRSLSAIDAVVIDQSRQVNAKDAFSLDLKHSNGQRLECRVEVIFRDNVNNPADKGDVLIRETGTGGQSWLLFPPIPKDKISARKGDSDGELTVMIRGYHNYRDWFELLTISCDDEDQTADWLGILGSDPMPPTLRAHLDSRARLASAASPRASEADIPVGERKVRKQAPASPGPKVETPSRYHKRNPSVPATPTTPTESDYTSPSPNKTPTQNSYFKTSRDDRLTLPSAERGSPLREGMRPDPAKLTKTPPSSATPYREDGAPPPPAHRTLKKSPPVLAPPVDNGISRVKRRGSSPLKHEYHPSDISSESSVTNSDESDLSDTDSSSDELDESDVPDVLPAISIKEKIPTPADTVISDSSLTPSASASQAGVAGGKESPTEWSVEAIAAISYWSNRYGIWKDVDQEACSIVITPGLVEAFPLSHANLPKHSRAGLSDAVLGDRDGGAPRPLIALDLTPLVMIRMSNAIDLEIRSPVRAYSILNKIEGAFFRFRSPSPKEGAVLYDAVHVSRMNNAKFKALEEEARFRSFGQQQHHSHTPDHSSSSSSKRRSWFGRKNSYRASARAPSESQGSHSSGVSASSFLKRLTGGGGAAANASVFDLDKSTLDKTSRPPSASPTIAAGGGNSGPGSLYTSSASSSGGGGSRSLGIFRAPSLSLAGESGKSGQLSAGDRIPVRLYSAAPNKKWEDYGNCVLQVLRPPPGVHQELRVYHGMEKRVKITCPAKKDRGEEDLIVLDVVLGSGCFSRLGTKGVVVKVWEDIRDHEGKVGFAPASGGVSGKMKTWCLQTKTNAEANWVVSLLTQEVELG</sequence>
<feature type="compositionally biased region" description="Basic and acidic residues" evidence="1">
    <location>
        <begin position="688"/>
        <end position="703"/>
    </location>
</feature>
<evidence type="ECO:0000259" key="3">
    <source>
        <dbReference type="Pfam" id="PF24344"/>
    </source>
</evidence>
<feature type="region of interest" description="Disordered" evidence="1">
    <location>
        <begin position="1624"/>
        <end position="1674"/>
    </location>
</feature>
<feature type="region of interest" description="Disordered" evidence="1">
    <location>
        <begin position="1701"/>
        <end position="1737"/>
    </location>
</feature>
<evidence type="ECO:0000259" key="2">
    <source>
        <dbReference type="Pfam" id="PF24340"/>
    </source>
</evidence>
<feature type="compositionally biased region" description="Polar residues" evidence="1">
    <location>
        <begin position="1286"/>
        <end position="1314"/>
    </location>
</feature>
<dbReference type="Pfam" id="PF24344">
    <property type="entry name" value="PH_23"/>
    <property type="match status" value="1"/>
</dbReference>
<feature type="compositionally biased region" description="Basic and acidic residues" evidence="1">
    <location>
        <begin position="563"/>
        <end position="573"/>
    </location>
</feature>
<comment type="caution">
    <text evidence="5">The sequence shown here is derived from an EMBL/GenBank/DDBJ whole genome shotgun (WGS) entry which is preliminary data.</text>
</comment>
<feature type="compositionally biased region" description="Low complexity" evidence="1">
    <location>
        <begin position="1664"/>
        <end position="1674"/>
    </location>
</feature>
<protein>
    <submittedName>
        <fullName evidence="5">Glucan 4-alpha-glucosidase</fullName>
    </submittedName>
</protein>
<feature type="compositionally biased region" description="Basic and acidic residues" evidence="1">
    <location>
        <begin position="440"/>
        <end position="451"/>
    </location>
</feature>
<feature type="compositionally biased region" description="Basic and acidic residues" evidence="1">
    <location>
        <begin position="349"/>
        <end position="380"/>
    </location>
</feature>
<feature type="compositionally biased region" description="Low complexity" evidence="1">
    <location>
        <begin position="326"/>
        <end position="336"/>
    </location>
</feature>
<proteinExistence type="predicted"/>
<evidence type="ECO:0000256" key="1">
    <source>
        <dbReference type="SAM" id="MobiDB-lite"/>
    </source>
</evidence>
<feature type="compositionally biased region" description="Low complexity" evidence="1">
    <location>
        <begin position="32"/>
        <end position="57"/>
    </location>
</feature>
<feature type="compositionally biased region" description="Low complexity" evidence="1">
    <location>
        <begin position="1401"/>
        <end position="1412"/>
    </location>
</feature>
<feature type="compositionally biased region" description="Basic and acidic residues" evidence="1">
    <location>
        <begin position="715"/>
        <end position="734"/>
    </location>
</feature>
<feature type="compositionally biased region" description="Low complexity" evidence="1">
    <location>
        <begin position="1725"/>
        <end position="1735"/>
    </location>
</feature>
<feature type="region of interest" description="Disordered" evidence="1">
    <location>
        <begin position="563"/>
        <end position="833"/>
    </location>
</feature>